<evidence type="ECO:0000256" key="6">
    <source>
        <dbReference type="SAM" id="Coils"/>
    </source>
</evidence>
<protein>
    <submittedName>
        <fullName evidence="9">FtsX-like permease family protein</fullName>
    </submittedName>
</protein>
<dbReference type="Gene3D" id="1.10.287.1490">
    <property type="match status" value="1"/>
</dbReference>
<accession>A0A6I5MY46</accession>
<dbReference type="Pfam" id="PF02687">
    <property type="entry name" value="FtsX"/>
    <property type="match status" value="2"/>
</dbReference>
<evidence type="ECO:0000256" key="1">
    <source>
        <dbReference type="ARBA" id="ARBA00004651"/>
    </source>
</evidence>
<feature type="transmembrane region" description="Helical" evidence="7">
    <location>
        <begin position="561"/>
        <end position="589"/>
    </location>
</feature>
<dbReference type="AlphaFoldDB" id="A0A6I5MY46"/>
<evidence type="ECO:0000313" key="10">
    <source>
        <dbReference type="Proteomes" id="UP000469292"/>
    </source>
</evidence>
<dbReference type="PANTHER" id="PTHR30287">
    <property type="entry name" value="MEMBRANE COMPONENT OF PREDICTED ABC SUPERFAMILY METABOLITE UPTAKE TRANSPORTER"/>
    <property type="match status" value="1"/>
</dbReference>
<keyword evidence="6" id="KW-0175">Coiled coil</keyword>
<comment type="caution">
    <text evidence="9">The sequence shown here is derived from an EMBL/GenBank/DDBJ whole genome shotgun (WGS) entry which is preliminary data.</text>
</comment>
<keyword evidence="3 7" id="KW-0812">Transmembrane</keyword>
<organism evidence="9 10">
    <name type="scientific">Bifidobacterium choloepi</name>
    <dbReference type="NCBI Taxonomy" id="2614131"/>
    <lineage>
        <taxon>Bacteria</taxon>
        <taxon>Bacillati</taxon>
        <taxon>Actinomycetota</taxon>
        <taxon>Actinomycetes</taxon>
        <taxon>Bifidobacteriales</taxon>
        <taxon>Bifidobacteriaceae</taxon>
        <taxon>Bifidobacterium</taxon>
    </lineage>
</organism>
<comment type="subcellular location">
    <subcellularLocation>
        <location evidence="1">Cell membrane</location>
        <topology evidence="1">Multi-pass membrane protein</topology>
    </subcellularLocation>
</comment>
<feature type="transmembrane region" description="Helical" evidence="7">
    <location>
        <begin position="976"/>
        <end position="996"/>
    </location>
</feature>
<keyword evidence="5 7" id="KW-0472">Membrane</keyword>
<evidence type="ECO:0000256" key="2">
    <source>
        <dbReference type="ARBA" id="ARBA00022475"/>
    </source>
</evidence>
<evidence type="ECO:0000256" key="7">
    <source>
        <dbReference type="SAM" id="Phobius"/>
    </source>
</evidence>
<keyword evidence="10" id="KW-1185">Reference proteome</keyword>
<gene>
    <name evidence="9" type="ORF">F6S87_00795</name>
</gene>
<feature type="transmembrane region" description="Helical" evidence="7">
    <location>
        <begin position="669"/>
        <end position="691"/>
    </location>
</feature>
<dbReference type="PANTHER" id="PTHR30287:SF1">
    <property type="entry name" value="INNER MEMBRANE PROTEIN"/>
    <property type="match status" value="1"/>
</dbReference>
<feature type="transmembrane region" description="Helical" evidence="7">
    <location>
        <begin position="622"/>
        <end position="649"/>
    </location>
</feature>
<evidence type="ECO:0000313" key="9">
    <source>
        <dbReference type="EMBL" id="NEG69187.1"/>
    </source>
</evidence>
<feature type="transmembrane region" description="Helical" evidence="7">
    <location>
        <begin position="1067"/>
        <end position="1089"/>
    </location>
</feature>
<feature type="transmembrane region" description="Helical" evidence="7">
    <location>
        <begin position="743"/>
        <end position="763"/>
    </location>
</feature>
<evidence type="ECO:0000256" key="4">
    <source>
        <dbReference type="ARBA" id="ARBA00022989"/>
    </source>
</evidence>
<keyword evidence="2" id="KW-1003">Cell membrane</keyword>
<feature type="domain" description="ABC3 transporter permease C-terminal" evidence="8">
    <location>
        <begin position="980"/>
        <end position="1086"/>
    </location>
</feature>
<reference evidence="9 10" key="1">
    <citation type="submission" date="2019-09" db="EMBL/GenBank/DDBJ databases">
        <title>Phylogenetic characterization of a novel taxon of the genus Bifidobacterium: Bifidobacterium choloepi sp. nov.</title>
        <authorList>
            <person name="Modesto M."/>
            <person name="Satti M."/>
        </authorList>
    </citation>
    <scope>NUCLEOTIDE SEQUENCE [LARGE SCALE GENOMIC DNA]</scope>
    <source>
        <strain evidence="9 10">BRDM6</strain>
    </source>
</reference>
<dbReference type="GO" id="GO:0005886">
    <property type="term" value="C:plasma membrane"/>
    <property type="evidence" value="ECO:0007669"/>
    <property type="project" value="UniProtKB-SubCell"/>
</dbReference>
<feature type="coiled-coil region" evidence="6">
    <location>
        <begin position="250"/>
        <end position="291"/>
    </location>
</feature>
<feature type="transmembrane region" description="Helical" evidence="7">
    <location>
        <begin position="1029"/>
        <end position="1047"/>
    </location>
</feature>
<keyword evidence="4 7" id="KW-1133">Transmembrane helix</keyword>
<evidence type="ECO:0000256" key="3">
    <source>
        <dbReference type="ARBA" id="ARBA00022692"/>
    </source>
</evidence>
<proteinExistence type="predicted"/>
<sequence length="1106" mass="116450">MLRRRFARTLAASRGRFLSIVALMALGSFALVGLSVTGPDMVATGTAFYGEHNLADVTVVGDYGLTDDDIDVIAAADDVRIVESQYFADVVVANSDHALRIFSLPQAVSTPALVEGRMPEQSGEIALSAGERESFAVGSTITVDEPAGLAGDTVLTATKYTVVGFADASDIVSRAALGQSTAGSGELSGYGYVTDESFDSDVTMVANVVFDDTAGMSYDGDDYRLAVEAHKADLETRLADRPAVRLADIVASRTEQIAAARERLADAKAELADAEQQLADAKTAIETAKDQLVDGARKAADQTADAVSALSSAAAQLGSATATITASQTRLMGAARKLASSQATLDRSWTQLQDAAADLDEARSQLESTKTSLDAVGGVLAAWHDRLSGDDSSATATSSTTTSLYNTVRAQYQSALDSYNTAVADYNGGLAAYAAKLDDWNMAAAELVSGDDDYLDNADAIAEAAGRLANLPASLAGAVDQAAGELADGVGDLLDGQRDIEKAEEEYAAKLAEFEDARPAAEQAIADAEERISTAQQRLANLSVDAYSVSSRTEGLTSKGYSIYLTIGTIVGKLAMVFPWFLYVVAALVTFTTMGRMVDEERGECGTLKALGYSNADVMAMFAAYGFLASTAGTLVGVVAGHVLMPLIVHAAYGDAFVLPTIQLRFHPAVTLVAVLLGWLSAVLPAVLVAMSRLRRPPAELMRPKPPANGSTILLEHVGPVWRRLDFAHKVTARNIFRYKSRMAMTVFGVCGAVAMLVAGLGVQASIRGIEASQFGPIVHYDLIVAERSDNSDAQSDEIAAALDGAADAARIRYEELVVETADDGKQAITMIATDDAFNFTSFMTLRDRVSGEPVVLTDNAVVASEGLADLLGMAVGETFTVRDSSGIDRTMTLGGTAEMYIGHFAFLTADGYEAVFGADYEPNAFIANLDGTGDSTGDDVATTAAALTALDGVRSVVQDTATRQQVGRVVNALDMIMTVLVIVAVLLACVILYNLTNLNVAERLRELSTVKVLGFTDRETTLYIYRETAWLSVAGILAGFASGELLRRYIIAEVTPADVMFDPAASWMAFAVPALLVVAVLAGLGAVVHCRLRDLDMLGALGSVE</sequence>
<dbReference type="InterPro" id="IPR003838">
    <property type="entry name" value="ABC3_permease_C"/>
</dbReference>
<evidence type="ECO:0000256" key="5">
    <source>
        <dbReference type="ARBA" id="ARBA00023136"/>
    </source>
</evidence>
<dbReference type="InterPro" id="IPR038766">
    <property type="entry name" value="Membrane_comp_ABC_pdt"/>
</dbReference>
<name>A0A6I5MY46_9BIFI</name>
<dbReference type="SUPFAM" id="SSF57997">
    <property type="entry name" value="Tropomyosin"/>
    <property type="match status" value="1"/>
</dbReference>
<feature type="domain" description="ABC3 transporter permease C-terminal" evidence="8">
    <location>
        <begin position="576"/>
        <end position="698"/>
    </location>
</feature>
<dbReference type="Proteomes" id="UP000469292">
    <property type="component" value="Unassembled WGS sequence"/>
</dbReference>
<dbReference type="EMBL" id="VYSG01000001">
    <property type="protein sequence ID" value="NEG69187.1"/>
    <property type="molecule type" value="Genomic_DNA"/>
</dbReference>
<feature type="coiled-coil region" evidence="6">
    <location>
        <begin position="493"/>
        <end position="545"/>
    </location>
</feature>
<evidence type="ECO:0000259" key="8">
    <source>
        <dbReference type="Pfam" id="PF02687"/>
    </source>
</evidence>